<reference evidence="3" key="1">
    <citation type="submission" date="2020-06" db="EMBL/GenBank/DDBJ databases">
        <title>Nostoc edaphicum CCNP1411 genome.</title>
        <authorList>
            <person name="Fidor A."/>
            <person name="Grabski M."/>
            <person name="Gawor J."/>
            <person name="Gromadka R."/>
            <person name="Wegrzyn G."/>
            <person name="Mazur-Marzec H."/>
        </authorList>
    </citation>
    <scope>NUCLEOTIDE SEQUENCE [LARGE SCALE GENOMIC DNA]</scope>
    <source>
        <strain evidence="3">CCNP1411</strain>
    </source>
</reference>
<feature type="transmembrane region" description="Helical" evidence="1">
    <location>
        <begin position="30"/>
        <end position="49"/>
    </location>
</feature>
<dbReference type="RefSeq" id="WP_181929661.1">
    <property type="nucleotide sequence ID" value="NZ_CP054698.1"/>
</dbReference>
<keyword evidence="1" id="KW-0812">Transmembrane</keyword>
<organism evidence="2 3">
    <name type="scientific">Nostoc edaphicum CCNP1411</name>
    <dbReference type="NCBI Taxonomy" id="1472755"/>
    <lineage>
        <taxon>Bacteria</taxon>
        <taxon>Bacillati</taxon>
        <taxon>Cyanobacteriota</taxon>
        <taxon>Cyanophyceae</taxon>
        <taxon>Nostocales</taxon>
        <taxon>Nostocaceae</taxon>
        <taxon>Nostoc</taxon>
    </lineage>
</organism>
<feature type="transmembrane region" description="Helical" evidence="1">
    <location>
        <begin position="99"/>
        <end position="120"/>
    </location>
</feature>
<keyword evidence="1" id="KW-0472">Membrane</keyword>
<feature type="transmembrane region" description="Helical" evidence="1">
    <location>
        <begin position="70"/>
        <end position="93"/>
    </location>
</feature>
<feature type="transmembrane region" description="Helical" evidence="1">
    <location>
        <begin position="191"/>
        <end position="211"/>
    </location>
</feature>
<gene>
    <name evidence="2" type="ORF">HUN01_32785</name>
</gene>
<protein>
    <submittedName>
        <fullName evidence="2">Uncharacterized protein</fullName>
    </submittedName>
</protein>
<name>A0A7D7QN05_9NOSO</name>
<keyword evidence="1" id="KW-1133">Transmembrane helix</keyword>
<dbReference type="AlphaFoldDB" id="A0A7D7QN05"/>
<sequence>MAAFLYPVYTIATFGLAIWGISLFQQSHRITTILLIVVLSGMFYDNLIVSVGSLINEGTLLKLLNRLRFLFHNLFVPLLVVIAVNLAYIAGVAWANNPIVYKGCWAIAIGLIVLGLVTDFRQLELIPTTFAGTLRYKPKSCSVPVLTIFTALLVAVIGFYIWCQTQWLWMFMGTLIMLFGNVLPKSIFGPLIGSAVDCVFILAMLTTELMMPS</sequence>
<dbReference type="EMBL" id="CP054698">
    <property type="protein sequence ID" value="QMS92141.1"/>
    <property type="molecule type" value="Genomic_DNA"/>
</dbReference>
<accession>A0A7D7QN05</accession>
<evidence type="ECO:0000313" key="3">
    <source>
        <dbReference type="Proteomes" id="UP000514713"/>
    </source>
</evidence>
<keyword evidence="3" id="KW-1185">Reference proteome</keyword>
<dbReference type="KEGG" id="ned:HUN01_32785"/>
<dbReference type="Proteomes" id="UP000514713">
    <property type="component" value="Chromosome"/>
</dbReference>
<evidence type="ECO:0000256" key="1">
    <source>
        <dbReference type="SAM" id="Phobius"/>
    </source>
</evidence>
<evidence type="ECO:0000313" key="2">
    <source>
        <dbReference type="EMBL" id="QMS92141.1"/>
    </source>
</evidence>
<feature type="transmembrane region" description="Helical" evidence="1">
    <location>
        <begin position="141"/>
        <end position="161"/>
    </location>
</feature>
<proteinExistence type="predicted"/>
<feature type="transmembrane region" description="Helical" evidence="1">
    <location>
        <begin position="7"/>
        <end position="24"/>
    </location>
</feature>